<comment type="caution">
    <text evidence="4">The sequence shown here is derived from an EMBL/GenBank/DDBJ whole genome shotgun (WGS) entry which is preliminary data.</text>
</comment>
<protein>
    <submittedName>
        <fullName evidence="4">Group 1 glycosyl transferase</fullName>
    </submittedName>
</protein>
<feature type="domain" description="Glycosyl transferase family 1" evidence="3">
    <location>
        <begin position="236"/>
        <end position="385"/>
    </location>
</feature>
<evidence type="ECO:0000259" key="3">
    <source>
        <dbReference type="Pfam" id="PF00534"/>
    </source>
</evidence>
<evidence type="ECO:0000313" key="5">
    <source>
        <dbReference type="Proteomes" id="UP000239590"/>
    </source>
</evidence>
<keyword evidence="1" id="KW-0328">Glycosyltransferase</keyword>
<dbReference type="SUPFAM" id="SSF53756">
    <property type="entry name" value="UDP-Glycosyltransferase/glycogen phosphorylase"/>
    <property type="match status" value="1"/>
</dbReference>
<dbReference type="AlphaFoldDB" id="A0A2S7IER2"/>
<evidence type="ECO:0000256" key="1">
    <source>
        <dbReference type="ARBA" id="ARBA00022676"/>
    </source>
</evidence>
<dbReference type="PANTHER" id="PTHR12526:SF510">
    <property type="entry name" value="D-INOSITOL 3-PHOSPHATE GLYCOSYLTRANSFERASE"/>
    <property type="match status" value="1"/>
</dbReference>
<dbReference type="Proteomes" id="UP000239590">
    <property type="component" value="Unassembled WGS sequence"/>
</dbReference>
<evidence type="ECO:0000256" key="2">
    <source>
        <dbReference type="ARBA" id="ARBA00022679"/>
    </source>
</evidence>
<accession>A0A2S7IER2</accession>
<keyword evidence="5" id="KW-1185">Reference proteome</keyword>
<proteinExistence type="predicted"/>
<dbReference type="InterPro" id="IPR001296">
    <property type="entry name" value="Glyco_trans_1"/>
</dbReference>
<dbReference type="OrthoDB" id="596635at2"/>
<organism evidence="4 5">
    <name type="scientific">Siphonobacter curvatus</name>
    <dbReference type="NCBI Taxonomy" id="2094562"/>
    <lineage>
        <taxon>Bacteria</taxon>
        <taxon>Pseudomonadati</taxon>
        <taxon>Bacteroidota</taxon>
        <taxon>Cytophagia</taxon>
        <taxon>Cytophagales</taxon>
        <taxon>Cytophagaceae</taxon>
        <taxon>Siphonobacter</taxon>
    </lineage>
</organism>
<dbReference type="Gene3D" id="3.40.50.2000">
    <property type="entry name" value="Glycogen Phosphorylase B"/>
    <property type="match status" value="2"/>
</dbReference>
<evidence type="ECO:0000313" key="4">
    <source>
        <dbReference type="EMBL" id="PQA53170.1"/>
    </source>
</evidence>
<dbReference type="PANTHER" id="PTHR12526">
    <property type="entry name" value="GLYCOSYLTRANSFERASE"/>
    <property type="match status" value="1"/>
</dbReference>
<keyword evidence="2 4" id="KW-0808">Transferase</keyword>
<dbReference type="EMBL" id="PTRA01000010">
    <property type="protein sequence ID" value="PQA53170.1"/>
    <property type="molecule type" value="Genomic_DNA"/>
</dbReference>
<dbReference type="GO" id="GO:0016757">
    <property type="term" value="F:glycosyltransferase activity"/>
    <property type="evidence" value="ECO:0007669"/>
    <property type="project" value="UniProtKB-KW"/>
</dbReference>
<gene>
    <name evidence="4" type="ORF">C5O19_24900</name>
</gene>
<dbReference type="RefSeq" id="WP_104716084.1">
    <property type="nucleotide sequence ID" value="NZ_PTRA01000010.1"/>
</dbReference>
<dbReference type="Pfam" id="PF00534">
    <property type="entry name" value="Glycos_transf_1"/>
    <property type="match status" value="1"/>
</dbReference>
<reference evidence="5" key="1">
    <citation type="submission" date="2018-02" db="EMBL/GenBank/DDBJ databases">
        <title>Genome sequencing of Solimonas sp. HR-BB.</title>
        <authorList>
            <person name="Lee Y."/>
            <person name="Jeon C.O."/>
        </authorList>
    </citation>
    <scope>NUCLEOTIDE SEQUENCE [LARGE SCALE GENOMIC DNA]</scope>
    <source>
        <strain evidence="5">HR-U</strain>
    </source>
</reference>
<dbReference type="CDD" id="cd03801">
    <property type="entry name" value="GT4_PimA-like"/>
    <property type="match status" value="1"/>
</dbReference>
<sequence length="418" mass="46698">MKILVAHPTGNRNVRAILSSLFERQMLADFHSTVALTGEEAWLQRLPATLQQELLRRSYPIPSTLIKAHPWREVLRMVAQKGRLQRLLQPETGWASIDAIYRDLDHRVAQSLRSSSLDAVYAYEDGALETFRRAKDLGLTCIYDLPIAYWETGRQLMQQEAERYPDWVQTLGGSIQDSSEKTDRKTQELALADVVITSGSFVSDSLPAFARAKDQIVSPFGSPLTATTEPRPAGRGPLRVLFAGSMGQRKGLADLFAAVKQLPKGSIELVVMGSLLAPLAFYRQQYADFTYEAGRPHDQVLALMRSCDVFCLPSIVEGRALVMQEAMSQGLPLIITPNTGGADLIREGETGFLVPIRSPERIAEKLVWFLEHRDAIPEMGRQAQQHAARYTWERYGQRIATALQGLPTRTHSPAFNQL</sequence>
<name>A0A2S7IER2_9BACT</name>